<gene>
    <name evidence="3" type="ORF">FisN_14Lh029</name>
</gene>
<reference evidence="3 4" key="1">
    <citation type="journal article" date="2015" name="Plant Cell">
        <title>Oil accumulation by the oleaginous diatom Fistulifera solaris as revealed by the genome and transcriptome.</title>
        <authorList>
            <person name="Tanaka T."/>
            <person name="Maeda Y."/>
            <person name="Veluchamy A."/>
            <person name="Tanaka M."/>
            <person name="Abida H."/>
            <person name="Marechal E."/>
            <person name="Bowler C."/>
            <person name="Muto M."/>
            <person name="Sunaga Y."/>
            <person name="Tanaka M."/>
            <person name="Yoshino T."/>
            <person name="Taniguchi T."/>
            <person name="Fukuda Y."/>
            <person name="Nemoto M."/>
            <person name="Matsumoto M."/>
            <person name="Wong P.S."/>
            <person name="Aburatani S."/>
            <person name="Fujibuchi W."/>
        </authorList>
    </citation>
    <scope>NUCLEOTIDE SEQUENCE [LARGE SCALE GENOMIC DNA]</scope>
    <source>
        <strain evidence="3 4">JPCC DA0580</strain>
    </source>
</reference>
<feature type="transmembrane region" description="Helical" evidence="2">
    <location>
        <begin position="40"/>
        <end position="58"/>
    </location>
</feature>
<feature type="transmembrane region" description="Helical" evidence="2">
    <location>
        <begin position="16"/>
        <end position="34"/>
    </location>
</feature>
<name>A0A1Z5KHB6_FISSO</name>
<accession>A0A1Z5KHB6</accession>
<keyword evidence="2" id="KW-0812">Transmembrane</keyword>
<proteinExistence type="predicted"/>
<evidence type="ECO:0000256" key="2">
    <source>
        <dbReference type="SAM" id="Phobius"/>
    </source>
</evidence>
<feature type="region of interest" description="Disordered" evidence="1">
    <location>
        <begin position="141"/>
        <end position="164"/>
    </location>
</feature>
<evidence type="ECO:0000313" key="4">
    <source>
        <dbReference type="Proteomes" id="UP000198406"/>
    </source>
</evidence>
<dbReference type="Proteomes" id="UP000198406">
    <property type="component" value="Unassembled WGS sequence"/>
</dbReference>
<keyword evidence="2" id="KW-0472">Membrane</keyword>
<sequence length="164" mass="18516">MIQHLLKVEFQQSHEIILFLLLMFALLGNLLVGSTIYTDGAIILSNIMSIQILLGFLWENRDMKRLMRYWVSQHLLMILGCLGNIVSAFYRIFAPEEAKEQGTSATVIIILLIVGLWIPLLCQKPMQTAMSLDLGEQTELAKQEWSGKEEEDAETSSDVTLGSE</sequence>
<evidence type="ECO:0000256" key="1">
    <source>
        <dbReference type="SAM" id="MobiDB-lite"/>
    </source>
</evidence>
<organism evidence="3 4">
    <name type="scientific">Fistulifera solaris</name>
    <name type="common">Oleaginous diatom</name>
    <dbReference type="NCBI Taxonomy" id="1519565"/>
    <lineage>
        <taxon>Eukaryota</taxon>
        <taxon>Sar</taxon>
        <taxon>Stramenopiles</taxon>
        <taxon>Ochrophyta</taxon>
        <taxon>Bacillariophyta</taxon>
        <taxon>Bacillariophyceae</taxon>
        <taxon>Bacillariophycidae</taxon>
        <taxon>Naviculales</taxon>
        <taxon>Naviculaceae</taxon>
        <taxon>Fistulifera</taxon>
    </lineage>
</organism>
<keyword evidence="4" id="KW-1185">Reference proteome</keyword>
<keyword evidence="2" id="KW-1133">Transmembrane helix</keyword>
<dbReference type="EMBL" id="BDSP01000230">
    <property type="protein sequence ID" value="GAX25720.1"/>
    <property type="molecule type" value="Genomic_DNA"/>
</dbReference>
<evidence type="ECO:0000313" key="3">
    <source>
        <dbReference type="EMBL" id="GAX25720.1"/>
    </source>
</evidence>
<dbReference type="InParanoid" id="A0A1Z5KHB6"/>
<feature type="transmembrane region" description="Helical" evidence="2">
    <location>
        <begin position="70"/>
        <end position="93"/>
    </location>
</feature>
<feature type="transmembrane region" description="Helical" evidence="2">
    <location>
        <begin position="105"/>
        <end position="122"/>
    </location>
</feature>
<protein>
    <submittedName>
        <fullName evidence="3">Uncharacterized protein</fullName>
    </submittedName>
</protein>
<comment type="caution">
    <text evidence="3">The sequence shown here is derived from an EMBL/GenBank/DDBJ whole genome shotgun (WGS) entry which is preliminary data.</text>
</comment>
<dbReference type="AlphaFoldDB" id="A0A1Z5KHB6"/>